<keyword evidence="6" id="KW-0255">Endonuclease</keyword>
<evidence type="ECO:0000256" key="1">
    <source>
        <dbReference type="ARBA" id="ARBA00011900"/>
    </source>
</evidence>
<protein>
    <recommendedName>
        <fullName evidence="1">site-specific DNA-methyltransferase (adenine-specific)</fullName>
        <ecNumber evidence="1">2.1.1.72</ecNumber>
    </recommendedName>
</protein>
<dbReference type="EC" id="2.1.1.72" evidence="1"/>
<organism evidence="6 7">
    <name type="scientific">Candidatus Merdiplasma excrementigallinarum</name>
    <dbReference type="NCBI Taxonomy" id="2840864"/>
    <lineage>
        <taxon>Bacteria</taxon>
        <taxon>Bacillati</taxon>
        <taxon>Bacillota</taxon>
        <taxon>Clostridia</taxon>
        <taxon>Lachnospirales</taxon>
        <taxon>Lachnospiraceae</taxon>
        <taxon>Lachnospiraceae incertae sedis</taxon>
        <taxon>Candidatus Merdiplasma</taxon>
    </lineage>
</organism>
<dbReference type="InterPro" id="IPR012327">
    <property type="entry name" value="MeTrfase_D12"/>
</dbReference>
<dbReference type="SUPFAM" id="SSF53335">
    <property type="entry name" value="S-adenosyl-L-methionine-dependent methyltransferases"/>
    <property type="match status" value="1"/>
</dbReference>
<comment type="catalytic activity">
    <reaction evidence="5">
        <text>a 2'-deoxyadenosine in DNA + S-adenosyl-L-methionine = an N(6)-methyl-2'-deoxyadenosine in DNA + S-adenosyl-L-homocysteine + H(+)</text>
        <dbReference type="Rhea" id="RHEA:15197"/>
        <dbReference type="Rhea" id="RHEA-COMP:12418"/>
        <dbReference type="Rhea" id="RHEA-COMP:12419"/>
        <dbReference type="ChEBI" id="CHEBI:15378"/>
        <dbReference type="ChEBI" id="CHEBI:57856"/>
        <dbReference type="ChEBI" id="CHEBI:59789"/>
        <dbReference type="ChEBI" id="CHEBI:90615"/>
        <dbReference type="ChEBI" id="CHEBI:90616"/>
        <dbReference type="EC" id="2.1.1.72"/>
    </reaction>
</comment>
<dbReference type="InterPro" id="IPR029063">
    <property type="entry name" value="SAM-dependent_MTases_sf"/>
</dbReference>
<dbReference type="GO" id="GO:0009007">
    <property type="term" value="F:site-specific DNA-methyltransferase (adenine-specific) activity"/>
    <property type="evidence" value="ECO:0007669"/>
    <property type="project" value="UniProtKB-EC"/>
</dbReference>
<keyword evidence="4" id="KW-0949">S-adenosyl-L-methionine</keyword>
<dbReference type="GO" id="GO:0032259">
    <property type="term" value="P:methylation"/>
    <property type="evidence" value="ECO:0007669"/>
    <property type="project" value="UniProtKB-KW"/>
</dbReference>
<evidence type="ECO:0000256" key="5">
    <source>
        <dbReference type="ARBA" id="ARBA00047942"/>
    </source>
</evidence>
<dbReference type="GO" id="GO:0006298">
    <property type="term" value="P:mismatch repair"/>
    <property type="evidence" value="ECO:0007669"/>
    <property type="project" value="TreeGrafter"/>
</dbReference>
<dbReference type="GO" id="GO:0043565">
    <property type="term" value="F:sequence-specific DNA binding"/>
    <property type="evidence" value="ECO:0007669"/>
    <property type="project" value="TreeGrafter"/>
</dbReference>
<dbReference type="EMBL" id="DVOS01000040">
    <property type="protein sequence ID" value="HIV23191.1"/>
    <property type="molecule type" value="Genomic_DNA"/>
</dbReference>
<dbReference type="GO" id="GO:0009307">
    <property type="term" value="P:DNA restriction-modification system"/>
    <property type="evidence" value="ECO:0007669"/>
    <property type="project" value="InterPro"/>
</dbReference>
<proteinExistence type="predicted"/>
<dbReference type="PANTHER" id="PTHR30481:SF3">
    <property type="entry name" value="DNA ADENINE METHYLASE"/>
    <property type="match status" value="1"/>
</dbReference>
<keyword evidence="3" id="KW-0808">Transferase</keyword>
<evidence type="ECO:0000256" key="2">
    <source>
        <dbReference type="ARBA" id="ARBA00022603"/>
    </source>
</evidence>
<dbReference type="PRINTS" id="PR00505">
    <property type="entry name" value="D12N6MTFRASE"/>
</dbReference>
<reference evidence="6" key="2">
    <citation type="journal article" date="2021" name="PeerJ">
        <title>Extensive microbial diversity within the chicken gut microbiome revealed by metagenomics and culture.</title>
        <authorList>
            <person name="Gilroy R."/>
            <person name="Ravi A."/>
            <person name="Getino M."/>
            <person name="Pursley I."/>
            <person name="Horton D.L."/>
            <person name="Alikhan N.F."/>
            <person name="Baker D."/>
            <person name="Gharbi K."/>
            <person name="Hall N."/>
            <person name="Watson M."/>
            <person name="Adriaenssens E.M."/>
            <person name="Foster-Nyarko E."/>
            <person name="Jarju S."/>
            <person name="Secka A."/>
            <person name="Antonio M."/>
            <person name="Oren A."/>
            <person name="Chaudhuri R.R."/>
            <person name="La Ragione R."/>
            <person name="Hildebrand F."/>
            <person name="Pallen M.J."/>
        </authorList>
    </citation>
    <scope>NUCLEOTIDE SEQUENCE</scope>
    <source>
        <strain evidence="6">ChiBcec6-7307</strain>
    </source>
</reference>
<evidence type="ECO:0000256" key="4">
    <source>
        <dbReference type="ARBA" id="ARBA00022691"/>
    </source>
</evidence>
<dbReference type="InterPro" id="IPR018573">
    <property type="entry name" value="Restrct_endonuc_II_AlwI"/>
</dbReference>
<dbReference type="PROSITE" id="PS00092">
    <property type="entry name" value="N6_MTASE"/>
    <property type="match status" value="1"/>
</dbReference>
<evidence type="ECO:0000313" key="7">
    <source>
        <dbReference type="Proteomes" id="UP000886889"/>
    </source>
</evidence>
<dbReference type="Gene3D" id="3.40.50.150">
    <property type="entry name" value="Vaccinia Virus protein VP39"/>
    <property type="match status" value="2"/>
</dbReference>
<keyword evidence="6" id="KW-0540">Nuclease</keyword>
<evidence type="ECO:0000256" key="3">
    <source>
        <dbReference type="ARBA" id="ARBA00022679"/>
    </source>
</evidence>
<dbReference type="GO" id="GO:0004519">
    <property type="term" value="F:endonuclease activity"/>
    <property type="evidence" value="ECO:0007669"/>
    <property type="project" value="UniProtKB-KW"/>
</dbReference>
<dbReference type="GO" id="GO:1904047">
    <property type="term" value="F:S-adenosyl-L-methionine binding"/>
    <property type="evidence" value="ECO:0007669"/>
    <property type="project" value="TreeGrafter"/>
</dbReference>
<keyword evidence="2" id="KW-0489">Methyltransferase</keyword>
<dbReference type="Proteomes" id="UP000886889">
    <property type="component" value="Unassembled WGS sequence"/>
</dbReference>
<dbReference type="PANTHER" id="PTHR30481">
    <property type="entry name" value="DNA ADENINE METHYLASE"/>
    <property type="match status" value="1"/>
</dbReference>
<dbReference type="Gene3D" id="3.40.91.50">
    <property type="match status" value="1"/>
</dbReference>
<reference evidence="6" key="1">
    <citation type="submission" date="2020-10" db="EMBL/GenBank/DDBJ databases">
        <authorList>
            <person name="Gilroy R."/>
        </authorList>
    </citation>
    <scope>NUCLEOTIDE SEQUENCE</scope>
    <source>
        <strain evidence="6">ChiBcec6-7307</strain>
    </source>
</reference>
<name>A0A9D1NYJ8_9FIRM</name>
<dbReference type="InterPro" id="IPR002052">
    <property type="entry name" value="DNA_methylase_N6_adenine_CS"/>
</dbReference>
<dbReference type="Pfam" id="PF09491">
    <property type="entry name" value="RE_AlwI"/>
    <property type="match status" value="1"/>
</dbReference>
<evidence type="ECO:0000313" key="6">
    <source>
        <dbReference type="EMBL" id="HIV23191.1"/>
    </source>
</evidence>
<accession>A0A9D1NYJ8</accession>
<sequence length="986" mass="115285">MSWSWKTKPRSIIRTVQWFPCFARLEGENWNQKSDSVSRRDGKAVHPIRRTYIYDAHRDEDSWLSTVSAREYLSGKKDLKETEANGRMDKGAFEFFGFGYVKTSGEIAVTEMGRRIVQKLFDDEDYLKQLLKLRLPNYTYEPWEMKKGHFVFPFQLVLKAFREFESLNRSELALLFGCDDSGQTDSAIKAIRCFKEAYAELENKNDTEKVKKLFAKVYKAHYGAMQNQADSYYEYAEAFSRSLVYTGLFSVSGRSIASKLRVAVHSAEKVKMLQEKYIFSWPRTFADLDDYMAWFGSCAGVSLPWEKPNERRIIILSKARLLLEQEQKEGAGLSRERIREIIDLASSTEKVEELKDYETILSNAIASRNEEYFIRVQSKTGEERQAILDRFSNILDNDDMSALWLEVNTWKSLIAVNGRHKVKRNFRIEEDLTPKSFAPGVGNTPDMEVYGDNFVIVPEVSLMTGVRQWEHEGSSVIDHVLEFIREYGNRRVLGLFLSSRIHHRTMWQFFVLNRESWMGAPVPVIPLTIKQYKAVLSYLYRKEGSMEDLEKLLEKMTEKAYQCGNYQEWEKCIDACIPEWMEETDRMRREKGSMRAREERLAPLLKYPGGKEKELKYILPSLPQGCRDYYEPFVGGGAVYFAVRAGRSFINDKSTELASLYRMVQKQNPEFLRKAWEMEHCWETLNRVTADCMEELTGIYTDCRKKSAKTLGRLADEFLKRRGTEFEAVMKTCFLQKIEEFVPQLGKSLKDKMERMRKLEKQRGKLSGEDLVLNLEGAVKNAAYIHFRSLYNRTGELKIGEPHATALYFFIREYCYSSMFRYNRDGKFNVPYGGISYNKKFMTKKIQYFQEKELAEHLAGTVVENLDFEEFFRIHEPGEEDFVFLDPPYDSEFSTYAGNEFDRRDQERLADFLLKRCRARFMLVIKNTDFIRSLYPEGKKTAGGRKLYVGMFDKKYVVSFRDRNDKSAQHLMITNYPLPYEAESPS</sequence>
<dbReference type="Pfam" id="PF02086">
    <property type="entry name" value="MethyltransfD12"/>
    <property type="match status" value="2"/>
</dbReference>
<gene>
    <name evidence="6" type="ORF">IAC80_04545</name>
</gene>
<keyword evidence="6" id="KW-0378">Hydrolase</keyword>
<comment type="caution">
    <text evidence="6">The sequence shown here is derived from an EMBL/GenBank/DDBJ whole genome shotgun (WGS) entry which is preliminary data.</text>
</comment>
<dbReference type="AlphaFoldDB" id="A0A9D1NYJ8"/>